<keyword evidence="5" id="KW-0862">Zinc</keyword>
<dbReference type="SUPFAM" id="SSF48508">
    <property type="entry name" value="Nuclear receptor ligand-binding domain"/>
    <property type="match status" value="1"/>
</dbReference>
<dbReference type="Pfam" id="PF00104">
    <property type="entry name" value="Hormone_recep"/>
    <property type="match status" value="2"/>
</dbReference>
<evidence type="ECO:0000256" key="10">
    <source>
        <dbReference type="ARBA" id="ARBA00023242"/>
    </source>
</evidence>
<keyword evidence="15" id="KW-1185">Reference proteome</keyword>
<reference evidence="15" key="1">
    <citation type="journal article" date="2015" name="Nat. Genet.">
        <title>The genome and transcriptome of the zoonotic hookworm Ancylostoma ceylanicum identify infection-specific gene families.</title>
        <authorList>
            <person name="Schwarz E.M."/>
            <person name="Hu Y."/>
            <person name="Antoshechkin I."/>
            <person name="Miller M.M."/>
            <person name="Sternberg P.W."/>
            <person name="Aroian R.V."/>
        </authorList>
    </citation>
    <scope>NUCLEOTIDE SEQUENCE</scope>
    <source>
        <strain evidence="15">HY135</strain>
    </source>
</reference>
<dbReference type="PROSITE" id="PS51030">
    <property type="entry name" value="NUCLEAR_REC_DBD_2"/>
    <property type="match status" value="1"/>
</dbReference>
<feature type="domain" description="NR LBD" evidence="13">
    <location>
        <begin position="159"/>
        <end position="497"/>
    </location>
</feature>
<dbReference type="EMBL" id="JARK01000208">
    <property type="protein sequence ID" value="EYC40528.1"/>
    <property type="molecule type" value="Genomic_DNA"/>
</dbReference>
<dbReference type="InterPro" id="IPR001723">
    <property type="entry name" value="Nuclear_hrmn_rcpt"/>
</dbReference>
<feature type="region of interest" description="Disordered" evidence="11">
    <location>
        <begin position="86"/>
        <end position="109"/>
    </location>
</feature>
<evidence type="ECO:0000256" key="2">
    <source>
        <dbReference type="ARBA" id="ARBA00005993"/>
    </source>
</evidence>
<keyword evidence="6" id="KW-0805">Transcription regulation</keyword>
<dbReference type="InterPro" id="IPR035500">
    <property type="entry name" value="NHR-like_dom_sf"/>
</dbReference>
<keyword evidence="8" id="KW-0804">Transcription</keyword>
<dbReference type="SMART" id="SM00399">
    <property type="entry name" value="ZnF_C4"/>
    <property type="match status" value="1"/>
</dbReference>
<dbReference type="STRING" id="53326.A0A016WNF9"/>
<comment type="similarity">
    <text evidence="2">Belongs to the nuclear hormone receptor family.</text>
</comment>
<evidence type="ECO:0000256" key="6">
    <source>
        <dbReference type="ARBA" id="ARBA00023015"/>
    </source>
</evidence>
<evidence type="ECO:0000313" key="14">
    <source>
        <dbReference type="EMBL" id="EYC40528.1"/>
    </source>
</evidence>
<evidence type="ECO:0000256" key="3">
    <source>
        <dbReference type="ARBA" id="ARBA00022723"/>
    </source>
</evidence>
<evidence type="ECO:0008006" key="16">
    <source>
        <dbReference type="Google" id="ProtNLM"/>
    </source>
</evidence>
<sequence>MFPYFFSAHNVIGNLTVLVWTTQTEFNNRMFTCMGNGDCPVNKGVRCACRHCRLKKCLLVGMDKKSIQNDRDRIGYTKRTRRCDKVNSDGAYDHSDSRHASRSPDSFSHEDIRLGPSCLDSREHKHENNAVDPMLERLTTLENNLTLLLSRAEIEPYASLDDALAAPSRFHQPISVRITDPIAAPKPGMDENKMPFWRSRIIALYIDWAKSFACFRNLPHADKVALITNHASSYMIMCEAFRTPEHVDEKKLESAVISRSTTSDQLQGMLIKTEPASDSPELPTIRLPTEYGSLPADYGTLIPQDYGRPVPGIEGRSEMHTFFDSKLFEDSIGCQKTNRALAITEGVTVGWLPVGLQERRRDAAATGKALSFSLSGLTPVMAAMIDYVMKPFRQLNISTTEFAALQAIMFFDPDTEGIDSASQRNVAAEQKKLLTALHRHIQRNYKGSMADERYANILLRIPTIRKVAAKKNESLQMIDMLNLFALNSLVKETALGVRSSCSNTPALGATINGEYPSE</sequence>
<comment type="subcellular location">
    <subcellularLocation>
        <location evidence="1">Nucleus</location>
    </subcellularLocation>
</comment>
<dbReference type="OrthoDB" id="10000397at2759"/>
<dbReference type="GO" id="GO:0005634">
    <property type="term" value="C:nucleus"/>
    <property type="evidence" value="ECO:0007669"/>
    <property type="project" value="UniProtKB-SubCell"/>
</dbReference>
<feature type="compositionally biased region" description="Basic and acidic residues" evidence="11">
    <location>
        <begin position="86"/>
        <end position="99"/>
    </location>
</feature>
<evidence type="ECO:0000259" key="12">
    <source>
        <dbReference type="PROSITE" id="PS51030"/>
    </source>
</evidence>
<proteinExistence type="inferred from homology"/>
<dbReference type="Proteomes" id="UP000024635">
    <property type="component" value="Unassembled WGS sequence"/>
</dbReference>
<comment type="caution">
    <text evidence="14">The sequence shown here is derived from an EMBL/GenBank/DDBJ whole genome shotgun (WGS) entry which is preliminary data.</text>
</comment>
<gene>
    <name evidence="14" type="primary">Acey_s0608.g600</name>
    <name evidence="14" type="synonym">Acey-nhr-47</name>
    <name evidence="14" type="ORF">Y032_0608g600</name>
</gene>
<dbReference type="GO" id="GO:0003700">
    <property type="term" value="F:DNA-binding transcription factor activity"/>
    <property type="evidence" value="ECO:0007669"/>
    <property type="project" value="InterPro"/>
</dbReference>
<dbReference type="SUPFAM" id="SSF57716">
    <property type="entry name" value="Glucocorticoid receptor-like (DNA-binding domain)"/>
    <property type="match status" value="1"/>
</dbReference>
<evidence type="ECO:0000256" key="9">
    <source>
        <dbReference type="ARBA" id="ARBA00023170"/>
    </source>
</evidence>
<keyword evidence="3" id="KW-0479">Metal-binding</keyword>
<evidence type="ECO:0000259" key="13">
    <source>
        <dbReference type="PROSITE" id="PS51843"/>
    </source>
</evidence>
<dbReference type="Pfam" id="PF00105">
    <property type="entry name" value="zf-C4"/>
    <property type="match status" value="1"/>
</dbReference>
<dbReference type="GO" id="GO:0000978">
    <property type="term" value="F:RNA polymerase II cis-regulatory region sequence-specific DNA binding"/>
    <property type="evidence" value="ECO:0007669"/>
    <property type="project" value="InterPro"/>
</dbReference>
<evidence type="ECO:0000256" key="4">
    <source>
        <dbReference type="ARBA" id="ARBA00022771"/>
    </source>
</evidence>
<feature type="domain" description="Nuclear receptor" evidence="12">
    <location>
        <begin position="27"/>
        <end position="69"/>
    </location>
</feature>
<dbReference type="Gene3D" id="3.30.50.10">
    <property type="entry name" value="Erythroid Transcription Factor GATA-1, subunit A"/>
    <property type="match status" value="1"/>
</dbReference>
<accession>A0A016WNF9</accession>
<dbReference type="PROSITE" id="PS51843">
    <property type="entry name" value="NR_LBD"/>
    <property type="match status" value="1"/>
</dbReference>
<dbReference type="Gene3D" id="1.10.565.10">
    <property type="entry name" value="Retinoid X Receptor"/>
    <property type="match status" value="1"/>
</dbReference>
<keyword evidence="7" id="KW-0238">DNA-binding</keyword>
<organism evidence="14 15">
    <name type="scientific">Ancylostoma ceylanicum</name>
    <dbReference type="NCBI Taxonomy" id="53326"/>
    <lineage>
        <taxon>Eukaryota</taxon>
        <taxon>Metazoa</taxon>
        <taxon>Ecdysozoa</taxon>
        <taxon>Nematoda</taxon>
        <taxon>Chromadorea</taxon>
        <taxon>Rhabditida</taxon>
        <taxon>Rhabditina</taxon>
        <taxon>Rhabditomorpha</taxon>
        <taxon>Strongyloidea</taxon>
        <taxon>Ancylostomatidae</taxon>
        <taxon>Ancylostomatinae</taxon>
        <taxon>Ancylostoma</taxon>
    </lineage>
</organism>
<dbReference type="InterPro" id="IPR013088">
    <property type="entry name" value="Znf_NHR/GATA"/>
</dbReference>
<evidence type="ECO:0000256" key="7">
    <source>
        <dbReference type="ARBA" id="ARBA00023125"/>
    </source>
</evidence>
<dbReference type="InterPro" id="IPR000536">
    <property type="entry name" value="Nucl_hrmn_rcpt_lig-bd"/>
</dbReference>
<evidence type="ECO:0000256" key="8">
    <source>
        <dbReference type="ARBA" id="ARBA00023163"/>
    </source>
</evidence>
<protein>
    <recommendedName>
        <fullName evidence="16">Ligand-binding domain of nuclear hormone receptor</fullName>
    </recommendedName>
</protein>
<dbReference type="CDD" id="cd06960">
    <property type="entry name" value="NR_DBD_HNF4A"/>
    <property type="match status" value="1"/>
</dbReference>
<dbReference type="SMART" id="SM00430">
    <property type="entry name" value="HOLI"/>
    <property type="match status" value="1"/>
</dbReference>
<dbReference type="AlphaFoldDB" id="A0A016WNF9"/>
<dbReference type="GO" id="GO:0008270">
    <property type="term" value="F:zinc ion binding"/>
    <property type="evidence" value="ECO:0007669"/>
    <property type="project" value="UniProtKB-KW"/>
</dbReference>
<dbReference type="InterPro" id="IPR049636">
    <property type="entry name" value="HNF4-like_DBD"/>
</dbReference>
<keyword evidence="4" id="KW-0863">Zinc-finger</keyword>
<dbReference type="InterPro" id="IPR050274">
    <property type="entry name" value="Nuclear_hormone_rcpt_NR2"/>
</dbReference>
<keyword evidence="10" id="KW-0539">Nucleus</keyword>
<evidence type="ECO:0000256" key="11">
    <source>
        <dbReference type="SAM" id="MobiDB-lite"/>
    </source>
</evidence>
<dbReference type="PANTHER" id="PTHR24083">
    <property type="entry name" value="NUCLEAR HORMONE RECEPTOR"/>
    <property type="match status" value="1"/>
</dbReference>
<dbReference type="PRINTS" id="PR00398">
    <property type="entry name" value="STRDHORMONER"/>
</dbReference>
<evidence type="ECO:0000313" key="15">
    <source>
        <dbReference type="Proteomes" id="UP000024635"/>
    </source>
</evidence>
<evidence type="ECO:0000256" key="1">
    <source>
        <dbReference type="ARBA" id="ARBA00004123"/>
    </source>
</evidence>
<keyword evidence="9" id="KW-0675">Receptor</keyword>
<evidence type="ECO:0000256" key="5">
    <source>
        <dbReference type="ARBA" id="ARBA00022833"/>
    </source>
</evidence>
<name>A0A016WNF9_9BILA</name>
<dbReference type="InterPro" id="IPR001628">
    <property type="entry name" value="Znf_hrmn_rcpt"/>
</dbReference>